<reference evidence="1" key="1">
    <citation type="journal article" date="2022" name="Int. J. Mol. Sci.">
        <title>Draft Genome of Tanacetum Coccineum: Genomic Comparison of Closely Related Tanacetum-Family Plants.</title>
        <authorList>
            <person name="Yamashiro T."/>
            <person name="Shiraishi A."/>
            <person name="Nakayama K."/>
            <person name="Satake H."/>
        </authorList>
    </citation>
    <scope>NUCLEOTIDE SEQUENCE</scope>
</reference>
<evidence type="ECO:0000313" key="1">
    <source>
        <dbReference type="EMBL" id="GJT10646.1"/>
    </source>
</evidence>
<accession>A0ABQ5B7T6</accession>
<evidence type="ECO:0000313" key="2">
    <source>
        <dbReference type="Proteomes" id="UP001151760"/>
    </source>
</evidence>
<sequence length="120" mass="13589">MTKSSLDSCTAVLTHDEYPMIWLLDLIQRSQLSSTQIYDEVLSYVIDLQRLDYTIYKLEKALPQSSRGYMRGSEDCLLEKLLLSSAIEKSSEGSDPCDLISSASTWNFGYMMLRGDLITS</sequence>
<dbReference type="Proteomes" id="UP001151760">
    <property type="component" value="Unassembled WGS sequence"/>
</dbReference>
<comment type="caution">
    <text evidence="1">The sequence shown here is derived from an EMBL/GenBank/DDBJ whole genome shotgun (WGS) entry which is preliminary data.</text>
</comment>
<name>A0ABQ5B7T6_9ASTR</name>
<keyword evidence="2" id="KW-1185">Reference proteome</keyword>
<proteinExistence type="predicted"/>
<organism evidence="1 2">
    <name type="scientific">Tanacetum coccineum</name>
    <dbReference type="NCBI Taxonomy" id="301880"/>
    <lineage>
        <taxon>Eukaryota</taxon>
        <taxon>Viridiplantae</taxon>
        <taxon>Streptophyta</taxon>
        <taxon>Embryophyta</taxon>
        <taxon>Tracheophyta</taxon>
        <taxon>Spermatophyta</taxon>
        <taxon>Magnoliopsida</taxon>
        <taxon>eudicotyledons</taxon>
        <taxon>Gunneridae</taxon>
        <taxon>Pentapetalae</taxon>
        <taxon>asterids</taxon>
        <taxon>campanulids</taxon>
        <taxon>Asterales</taxon>
        <taxon>Asteraceae</taxon>
        <taxon>Asteroideae</taxon>
        <taxon>Anthemideae</taxon>
        <taxon>Anthemidinae</taxon>
        <taxon>Tanacetum</taxon>
    </lineage>
</organism>
<gene>
    <name evidence="1" type="ORF">Tco_0857688</name>
</gene>
<dbReference type="EMBL" id="BQNB010013004">
    <property type="protein sequence ID" value="GJT10646.1"/>
    <property type="molecule type" value="Genomic_DNA"/>
</dbReference>
<reference evidence="1" key="2">
    <citation type="submission" date="2022-01" db="EMBL/GenBank/DDBJ databases">
        <authorList>
            <person name="Yamashiro T."/>
            <person name="Shiraishi A."/>
            <person name="Satake H."/>
            <person name="Nakayama K."/>
        </authorList>
    </citation>
    <scope>NUCLEOTIDE SEQUENCE</scope>
</reference>
<protein>
    <submittedName>
        <fullName evidence="1">Uncharacterized protein</fullName>
    </submittedName>
</protein>